<accession>A0A5C7JAX2</accession>
<evidence type="ECO:0000256" key="2">
    <source>
        <dbReference type="SAM" id="MobiDB-lite"/>
    </source>
</evidence>
<evidence type="ECO:0000313" key="3">
    <source>
        <dbReference type="EMBL" id="TXG78573.1"/>
    </source>
</evidence>
<sequence length="285" mass="29526">MSNELDKYANNVRRIAYICQDAQLKQKRTEDTMQILANDFSRNSDSLNNAKNDLERARAEEELANQAVDELIATTVKSSNLYPTNNPLIINLRNGIESGNLPPQSIPNPSRVVTTQETITSINQSAQPSSIISNPSSLQTGSTSGSYTVTSSAGPIVVNQGGTGNANTSGNQVLYTNANVVTSPTSSSGNTSGNKLVSNTGSVTQIISGGIIQNTSGNKIIPGSTSQNTSGNQIIAGANQNTGGNQVIPGGIIQNTNGNQVITGTNQNTGGNQIISGGTSQTSGN</sequence>
<gene>
    <name evidence="3" type="ORF">E6Q11_00800</name>
</gene>
<proteinExistence type="predicted"/>
<dbReference type="AlphaFoldDB" id="A0A5C7JAX2"/>
<evidence type="ECO:0000256" key="1">
    <source>
        <dbReference type="SAM" id="Coils"/>
    </source>
</evidence>
<feature type="compositionally biased region" description="Polar residues" evidence="2">
    <location>
        <begin position="122"/>
        <end position="139"/>
    </location>
</feature>
<comment type="caution">
    <text evidence="3">The sequence shown here is derived from an EMBL/GenBank/DDBJ whole genome shotgun (WGS) entry which is preliminary data.</text>
</comment>
<protein>
    <submittedName>
        <fullName evidence="3">Uncharacterized protein</fullName>
    </submittedName>
</protein>
<keyword evidence="1" id="KW-0175">Coiled coil</keyword>
<feature type="region of interest" description="Disordered" evidence="2">
    <location>
        <begin position="122"/>
        <end position="148"/>
    </location>
</feature>
<evidence type="ECO:0000313" key="4">
    <source>
        <dbReference type="Proteomes" id="UP000321026"/>
    </source>
</evidence>
<dbReference type="Proteomes" id="UP000321026">
    <property type="component" value="Unassembled WGS sequence"/>
</dbReference>
<organism evidence="3 4">
    <name type="scientific">Candidatus Dojkabacteria bacterium</name>
    <dbReference type="NCBI Taxonomy" id="2099670"/>
    <lineage>
        <taxon>Bacteria</taxon>
        <taxon>Candidatus Dojkabacteria</taxon>
    </lineage>
</organism>
<name>A0A5C7JAX2_9BACT</name>
<feature type="region of interest" description="Disordered" evidence="2">
    <location>
        <begin position="214"/>
        <end position="235"/>
    </location>
</feature>
<feature type="region of interest" description="Disordered" evidence="2">
    <location>
        <begin position="265"/>
        <end position="285"/>
    </location>
</feature>
<reference evidence="3 4" key="1">
    <citation type="submission" date="2018-09" db="EMBL/GenBank/DDBJ databases">
        <title>Metagenome Assembled Genomes from an Advanced Water Purification Facility.</title>
        <authorList>
            <person name="Stamps B.W."/>
            <person name="Spear J.R."/>
        </authorList>
    </citation>
    <scope>NUCLEOTIDE SEQUENCE [LARGE SCALE GENOMIC DNA]</scope>
    <source>
        <strain evidence="3">Bin_63_2</strain>
    </source>
</reference>
<dbReference type="EMBL" id="SSDS01000011">
    <property type="protein sequence ID" value="TXG78573.1"/>
    <property type="molecule type" value="Genomic_DNA"/>
</dbReference>
<feature type="coiled-coil region" evidence="1">
    <location>
        <begin position="37"/>
        <end position="74"/>
    </location>
</feature>